<keyword evidence="3" id="KW-1185">Reference proteome</keyword>
<proteinExistence type="predicted"/>
<dbReference type="Proteomes" id="UP000323505">
    <property type="component" value="Unassembled WGS sequence"/>
</dbReference>
<comment type="caution">
    <text evidence="2">The sequence shown here is derived from an EMBL/GenBank/DDBJ whole genome shotgun (WGS) entry which is preliminary data.</text>
</comment>
<name>A0A5D3FAJ0_9ACTN</name>
<keyword evidence="1" id="KW-0472">Membrane</keyword>
<dbReference type="EMBL" id="VSRQ01000007">
    <property type="protein sequence ID" value="TYK45099.1"/>
    <property type="molecule type" value="Genomic_DNA"/>
</dbReference>
<evidence type="ECO:0000313" key="2">
    <source>
        <dbReference type="EMBL" id="TYK45099.1"/>
    </source>
</evidence>
<sequence>MYVQAPPSPVRAKRGMSWTGHGLHWTLTIFTCGMWGIFYVCWWVTVRSWQSWRNWRNRKKHHKVYG</sequence>
<accession>A0A5D3FAJ0</accession>
<organism evidence="2 3">
    <name type="scientific">Actinomadura decatromicini</name>
    <dbReference type="NCBI Taxonomy" id="2604572"/>
    <lineage>
        <taxon>Bacteria</taxon>
        <taxon>Bacillati</taxon>
        <taxon>Actinomycetota</taxon>
        <taxon>Actinomycetes</taxon>
        <taxon>Streptosporangiales</taxon>
        <taxon>Thermomonosporaceae</taxon>
        <taxon>Actinomadura</taxon>
    </lineage>
</organism>
<dbReference type="AlphaFoldDB" id="A0A5D3FAJ0"/>
<evidence type="ECO:0000256" key="1">
    <source>
        <dbReference type="SAM" id="Phobius"/>
    </source>
</evidence>
<protein>
    <submittedName>
        <fullName evidence="2">Uncharacterized protein</fullName>
    </submittedName>
</protein>
<keyword evidence="1" id="KW-1133">Transmembrane helix</keyword>
<evidence type="ECO:0000313" key="3">
    <source>
        <dbReference type="Proteomes" id="UP000323505"/>
    </source>
</evidence>
<reference evidence="2 3" key="1">
    <citation type="submission" date="2019-08" db="EMBL/GenBank/DDBJ databases">
        <title>Actinomadura sp. nov. CYP1-5 isolated from mountain soil.</title>
        <authorList>
            <person name="Songsumanus A."/>
            <person name="Kuncharoen N."/>
            <person name="Kudo T."/>
            <person name="Yuki M."/>
            <person name="Igarashi Y."/>
            <person name="Tanasupawat S."/>
        </authorList>
    </citation>
    <scope>NUCLEOTIDE SEQUENCE [LARGE SCALE GENOMIC DNA]</scope>
    <source>
        <strain evidence="2 3">CYP1-5</strain>
    </source>
</reference>
<dbReference type="RefSeq" id="WP_148765427.1">
    <property type="nucleotide sequence ID" value="NZ_VSRQ01000007.1"/>
</dbReference>
<gene>
    <name evidence="2" type="ORF">FXF68_30930</name>
</gene>
<feature type="transmembrane region" description="Helical" evidence="1">
    <location>
        <begin position="23"/>
        <end position="46"/>
    </location>
</feature>
<keyword evidence="1" id="KW-0812">Transmembrane</keyword>